<dbReference type="AlphaFoldDB" id="A0A1H7B484"/>
<sequence length="254" mass="27363">MIKFSFCFSTLIMIFLTTKSEDVSAQDTKNFFSVTGGYSLPVGELATEKLNDPLAGLAGSGYFGQVNYDHRITRWFGVKLSGSFNQNTTNSDPIIDKANSYVTAIDRTYAWDSNVSKWKLGAALIGPALYLNFNRVQFEAHVQAGIVKATTPSVLLIGKQTNSSGQIIEGAEEIQVSLNRKIVNPVGFGAGASLRLPISGALFFHLSGDVIGAKAEVKDLAIRAQVAGFEHNDRINESRFIGVVNIGAGFGIAF</sequence>
<protein>
    <recommendedName>
        <fullName evidence="3">Outer membrane protein beta-barrel domain-containing protein</fullName>
    </recommendedName>
</protein>
<name>A0A1H7B484_9BACT</name>
<evidence type="ECO:0000313" key="1">
    <source>
        <dbReference type="EMBL" id="SEJ71704.1"/>
    </source>
</evidence>
<gene>
    <name evidence="1" type="ORF">SAMN04487995_6081</name>
</gene>
<organism evidence="1 2">
    <name type="scientific">Dyadobacter koreensis</name>
    <dbReference type="NCBI Taxonomy" id="408657"/>
    <lineage>
        <taxon>Bacteria</taxon>
        <taxon>Pseudomonadati</taxon>
        <taxon>Bacteroidota</taxon>
        <taxon>Cytophagia</taxon>
        <taxon>Cytophagales</taxon>
        <taxon>Spirosomataceae</taxon>
        <taxon>Dyadobacter</taxon>
    </lineage>
</organism>
<accession>A0A1H7B484</accession>
<evidence type="ECO:0000313" key="2">
    <source>
        <dbReference type="Proteomes" id="UP000199532"/>
    </source>
</evidence>
<dbReference type="Proteomes" id="UP000199532">
    <property type="component" value="Unassembled WGS sequence"/>
</dbReference>
<evidence type="ECO:0008006" key="3">
    <source>
        <dbReference type="Google" id="ProtNLM"/>
    </source>
</evidence>
<dbReference type="EMBL" id="FNXY01000012">
    <property type="protein sequence ID" value="SEJ71704.1"/>
    <property type="molecule type" value="Genomic_DNA"/>
</dbReference>
<reference evidence="1 2" key="1">
    <citation type="submission" date="2016-10" db="EMBL/GenBank/DDBJ databases">
        <authorList>
            <person name="de Groot N.N."/>
        </authorList>
    </citation>
    <scope>NUCLEOTIDE SEQUENCE [LARGE SCALE GENOMIC DNA]</scope>
    <source>
        <strain evidence="1 2">DSM 19938</strain>
    </source>
</reference>
<keyword evidence="2" id="KW-1185">Reference proteome</keyword>
<proteinExistence type="predicted"/>